<dbReference type="SUPFAM" id="SSF53474">
    <property type="entry name" value="alpha/beta-Hydrolases"/>
    <property type="match status" value="1"/>
</dbReference>
<dbReference type="OrthoDB" id="2020799at2759"/>
<dbReference type="InterPro" id="IPR029058">
    <property type="entry name" value="AB_hydrolase_fold"/>
</dbReference>
<dbReference type="PANTHER" id="PTHR31497:SF0">
    <property type="entry name" value="AUTOCRINE PROLIFERATION REPRESSOR PROTEIN A"/>
    <property type="match status" value="1"/>
</dbReference>
<reference evidence="2" key="1">
    <citation type="submission" date="2021-10" db="EMBL/GenBank/DDBJ databases">
        <title>Tropical sea cucumber genome reveals ecological adaptation and Cuvierian tubules defense mechanism.</title>
        <authorList>
            <person name="Chen T."/>
        </authorList>
    </citation>
    <scope>NUCLEOTIDE SEQUENCE</scope>
    <source>
        <strain evidence="2">Nanhai2018</strain>
        <tissue evidence="2">Muscle</tissue>
    </source>
</reference>
<keyword evidence="1" id="KW-1133">Transmembrane helix</keyword>
<protein>
    <submittedName>
        <fullName evidence="2">Autocrine proliferation repressor protein A</fullName>
    </submittedName>
</protein>
<dbReference type="InterPro" id="IPR009199">
    <property type="entry name" value="PhoPQ-act_pathogen-rel_PqaA"/>
</dbReference>
<keyword evidence="1" id="KW-0812">Transmembrane</keyword>
<dbReference type="EMBL" id="JAIZAY010000008">
    <property type="protein sequence ID" value="KAJ8037101.1"/>
    <property type="molecule type" value="Genomic_DNA"/>
</dbReference>
<accession>A0A9Q1C332</accession>
<keyword evidence="3" id="KW-1185">Reference proteome</keyword>
<comment type="caution">
    <text evidence="2">The sequence shown here is derived from an EMBL/GenBank/DDBJ whole genome shotgun (WGS) entry which is preliminary data.</text>
</comment>
<proteinExistence type="predicted"/>
<dbReference type="PROSITE" id="PS51257">
    <property type="entry name" value="PROKAR_LIPOPROTEIN"/>
    <property type="match status" value="1"/>
</dbReference>
<sequence length="519" mass="59304">MAGKGGGAMSPRAAGTLIAVVWLAACFVALMVIFVGEGKPKKDNKVEEVEVGVKYTALDEYVKKYDPNYSYKVLHDYTVRNDISTSFVINMTSQKWMTENVTSQHIWWHYMIITIPDKIKYENVGFLYVTGGSNRNSPPDPSTDGEGRLVQFAAEQVGCVGAMMRQNPNQPIVFANDPKQKSRSEDDIIAYTFRQYVDGPYADDPEIVLQMPMTKATVRALDTISTFANSRINRFYVAGASKRGWATWLTGVVDDRVVGIMPMVLTLLNMNPNFKHHYRSLTGWSFAIAPYWREDCMQYLDNPEARKLLEIVDPYEYRERLTKPKYIISASGDEFFLPDDHHYFYKAMLGPTFLRIHPNAEHSLAGHWRRMAKECVTFILWNEEGWEWPTITWTRGQNANTGRITVTVDREPTSITAYSADTSQDERRDFRLAIAKEINSTEIVLQRIVYRDIGVGQPEPNVYQAVIKLPKSGWNCFFIEMFFEGPDGHQIAMTTEVNIVPNTFPVEECFNEECISRLV</sequence>
<name>A0A9Q1C332_HOLLE</name>
<dbReference type="Gene3D" id="3.40.50.1820">
    <property type="entry name" value="alpha/beta hydrolase"/>
    <property type="match status" value="1"/>
</dbReference>
<dbReference type="Pfam" id="PF10142">
    <property type="entry name" value="PhoPQ_related"/>
    <property type="match status" value="1"/>
</dbReference>
<dbReference type="PANTHER" id="PTHR31497">
    <property type="entry name" value="AUTOCRINE PROLIFERATION REPRESSOR PROTEIN A"/>
    <property type="match status" value="1"/>
</dbReference>
<gene>
    <name evidence="2" type="ORF">HOLleu_17837</name>
</gene>
<organism evidence="2 3">
    <name type="scientific">Holothuria leucospilota</name>
    <name type="common">Black long sea cucumber</name>
    <name type="synonym">Mertensiothuria leucospilota</name>
    <dbReference type="NCBI Taxonomy" id="206669"/>
    <lineage>
        <taxon>Eukaryota</taxon>
        <taxon>Metazoa</taxon>
        <taxon>Echinodermata</taxon>
        <taxon>Eleutherozoa</taxon>
        <taxon>Echinozoa</taxon>
        <taxon>Holothuroidea</taxon>
        <taxon>Aspidochirotacea</taxon>
        <taxon>Aspidochirotida</taxon>
        <taxon>Holothuriidae</taxon>
        <taxon>Holothuria</taxon>
    </lineage>
</organism>
<evidence type="ECO:0000256" key="1">
    <source>
        <dbReference type="SAM" id="Phobius"/>
    </source>
</evidence>
<dbReference type="Proteomes" id="UP001152320">
    <property type="component" value="Chromosome 8"/>
</dbReference>
<evidence type="ECO:0000313" key="3">
    <source>
        <dbReference type="Proteomes" id="UP001152320"/>
    </source>
</evidence>
<feature type="transmembrane region" description="Helical" evidence="1">
    <location>
        <begin position="12"/>
        <end position="35"/>
    </location>
</feature>
<evidence type="ECO:0000313" key="2">
    <source>
        <dbReference type="EMBL" id="KAJ8037101.1"/>
    </source>
</evidence>
<keyword evidence="1" id="KW-0472">Membrane</keyword>
<dbReference type="AlphaFoldDB" id="A0A9Q1C332"/>